<dbReference type="PANTHER" id="PTHR11825">
    <property type="entry name" value="SUBGROUP IIII AMINOTRANSFERASE"/>
    <property type="match status" value="1"/>
</dbReference>
<gene>
    <name evidence="7" type="ORF">SAPINGB_P005722</name>
</gene>
<dbReference type="Gene3D" id="3.20.10.10">
    <property type="entry name" value="D-amino Acid Aminotransferase, subunit A, domain 2"/>
    <property type="match status" value="1"/>
</dbReference>
<dbReference type="GO" id="GO:0009098">
    <property type="term" value="P:L-leucine biosynthetic process"/>
    <property type="evidence" value="ECO:0007669"/>
    <property type="project" value="TreeGrafter"/>
</dbReference>
<dbReference type="InterPro" id="IPR043132">
    <property type="entry name" value="BCAT-like_C"/>
</dbReference>
<evidence type="ECO:0000313" key="7">
    <source>
        <dbReference type="EMBL" id="VVT57491.1"/>
    </source>
</evidence>
<evidence type="ECO:0000256" key="6">
    <source>
        <dbReference type="PIRSR" id="PIRSR006468-1"/>
    </source>
</evidence>
<sequence length="370" mass="41456">MSAENKHFNFYDLVITETTTPKALDKLPPNSITDHMLEIDWTVEKGWGTPQIKPVEPLALDPTSSCLHYATQCFEGLKVFRSRDGKTVRLLRPELNLARLNDSAQRLTLPQFDEQELLKILLKFVSLEARFIKPGSFIYTRPFILGTSTGLGLNATTMAKLIVVLTLMPSLSDKSLKLYSSEPTEAVRAWPTGFGSKKLGANYGPTLKQQLRASADGYDQVLWLYGEQERLVTEAGGSNFMAVLRNKINGNIEIVTCPLDTNLILPGINRRSALEYLRERELDTGVKVLEKRFSIDDLEEAMVEGRLQEAFAIGTAYFVAAVGEIRTPEGKTIHVPVLQTGIVNDLQKHFEDIMYGSKDHPWTVVVLKEK</sequence>
<protein>
    <recommendedName>
        <fullName evidence="9">Branched-chain-amino-acid transaminase</fullName>
    </recommendedName>
</protein>
<reference evidence="7 8" key="1">
    <citation type="submission" date="2019-09" db="EMBL/GenBank/DDBJ databases">
        <authorList>
            <person name="Brejova B."/>
        </authorList>
    </citation>
    <scope>NUCLEOTIDE SEQUENCE [LARGE SCALE GENOMIC DNA]</scope>
</reference>
<dbReference type="EMBL" id="CABVLU010000005">
    <property type="protein sequence ID" value="VVT57491.1"/>
    <property type="molecule type" value="Genomic_DNA"/>
</dbReference>
<evidence type="ECO:0000256" key="1">
    <source>
        <dbReference type="ARBA" id="ARBA00001933"/>
    </source>
</evidence>
<dbReference type="InterPro" id="IPR036038">
    <property type="entry name" value="Aminotransferase-like"/>
</dbReference>
<dbReference type="Proteomes" id="UP000398389">
    <property type="component" value="Unassembled WGS sequence"/>
</dbReference>
<keyword evidence="8" id="KW-1185">Reference proteome</keyword>
<keyword evidence="4" id="KW-0808">Transferase</keyword>
<keyword evidence="3" id="KW-0032">Aminotransferase</keyword>
<evidence type="ECO:0000256" key="5">
    <source>
        <dbReference type="ARBA" id="ARBA00022898"/>
    </source>
</evidence>
<dbReference type="GO" id="GO:0004084">
    <property type="term" value="F:branched-chain-amino-acid transaminase activity"/>
    <property type="evidence" value="ECO:0007669"/>
    <property type="project" value="InterPro"/>
</dbReference>
<feature type="modified residue" description="N6-(pyridoxal phosphate)lysine" evidence="6">
    <location>
        <position position="198"/>
    </location>
</feature>
<dbReference type="SUPFAM" id="SSF56752">
    <property type="entry name" value="D-aminoacid aminotransferase-like PLP-dependent enzymes"/>
    <property type="match status" value="1"/>
</dbReference>
<dbReference type="InterPro" id="IPR001544">
    <property type="entry name" value="Aminotrans_IV"/>
</dbReference>
<evidence type="ECO:0000256" key="3">
    <source>
        <dbReference type="ARBA" id="ARBA00022576"/>
    </source>
</evidence>
<proteinExistence type="inferred from homology"/>
<dbReference type="Gene3D" id="3.30.470.10">
    <property type="match status" value="1"/>
</dbReference>
<dbReference type="GO" id="GO:0009099">
    <property type="term" value="P:L-valine biosynthetic process"/>
    <property type="evidence" value="ECO:0007669"/>
    <property type="project" value="TreeGrafter"/>
</dbReference>
<dbReference type="InterPro" id="IPR005786">
    <property type="entry name" value="B_amino_transII"/>
</dbReference>
<comment type="cofactor">
    <cofactor evidence="1">
        <name>pyridoxal 5'-phosphate</name>
        <dbReference type="ChEBI" id="CHEBI:597326"/>
    </cofactor>
</comment>
<dbReference type="PIRSF" id="PIRSF006468">
    <property type="entry name" value="BCAT1"/>
    <property type="match status" value="1"/>
</dbReference>
<keyword evidence="5" id="KW-0663">Pyridoxal phosphate</keyword>
<dbReference type="RefSeq" id="XP_031856327.1">
    <property type="nucleotide sequence ID" value="XM_032000436.1"/>
</dbReference>
<evidence type="ECO:0000313" key="8">
    <source>
        <dbReference type="Proteomes" id="UP000398389"/>
    </source>
</evidence>
<dbReference type="OrthoDB" id="1732691at2759"/>
<dbReference type="Pfam" id="PF01063">
    <property type="entry name" value="Aminotran_4"/>
    <property type="match status" value="1"/>
</dbReference>
<dbReference type="InterPro" id="IPR043131">
    <property type="entry name" value="BCAT-like_N"/>
</dbReference>
<evidence type="ECO:0000256" key="2">
    <source>
        <dbReference type="ARBA" id="ARBA00009320"/>
    </source>
</evidence>
<comment type="similarity">
    <text evidence="2">Belongs to the class-IV pyridoxal-phosphate-dependent aminotransferase family.</text>
</comment>
<evidence type="ECO:0008006" key="9">
    <source>
        <dbReference type="Google" id="ProtNLM"/>
    </source>
</evidence>
<dbReference type="GO" id="GO:0005739">
    <property type="term" value="C:mitochondrion"/>
    <property type="evidence" value="ECO:0007669"/>
    <property type="project" value="TreeGrafter"/>
</dbReference>
<accession>A0A5E8C683</accession>
<name>A0A5E8C683_9ASCO</name>
<dbReference type="AlphaFoldDB" id="A0A5E8C683"/>
<organism evidence="7 8">
    <name type="scientific">Magnusiomyces paraingens</name>
    <dbReference type="NCBI Taxonomy" id="2606893"/>
    <lineage>
        <taxon>Eukaryota</taxon>
        <taxon>Fungi</taxon>
        <taxon>Dikarya</taxon>
        <taxon>Ascomycota</taxon>
        <taxon>Saccharomycotina</taxon>
        <taxon>Dipodascomycetes</taxon>
        <taxon>Dipodascales</taxon>
        <taxon>Dipodascaceae</taxon>
        <taxon>Magnusiomyces</taxon>
    </lineage>
</organism>
<dbReference type="GeneID" id="43584536"/>
<dbReference type="PANTHER" id="PTHR11825:SF69">
    <property type="entry name" value="BRANCHED-CHAIN-AMINO-ACID AMINOTRANSFERASE"/>
    <property type="match status" value="1"/>
</dbReference>
<evidence type="ECO:0000256" key="4">
    <source>
        <dbReference type="ARBA" id="ARBA00022679"/>
    </source>
</evidence>